<gene>
    <name evidence="1" type="ORF">SAMN04487818_104120</name>
</gene>
<evidence type="ECO:0000313" key="1">
    <source>
        <dbReference type="EMBL" id="SER56576.1"/>
    </source>
</evidence>
<dbReference type="InterPro" id="IPR029058">
    <property type="entry name" value="AB_hydrolase_fold"/>
</dbReference>
<dbReference type="SUPFAM" id="SSF53474">
    <property type="entry name" value="alpha/beta-Hydrolases"/>
    <property type="match status" value="1"/>
</dbReference>
<organism evidence="1 2">
    <name type="scientific">Actinokineospora terrae</name>
    <dbReference type="NCBI Taxonomy" id="155974"/>
    <lineage>
        <taxon>Bacteria</taxon>
        <taxon>Bacillati</taxon>
        <taxon>Actinomycetota</taxon>
        <taxon>Actinomycetes</taxon>
        <taxon>Pseudonocardiales</taxon>
        <taxon>Pseudonocardiaceae</taxon>
        <taxon>Actinokineospora</taxon>
    </lineage>
</organism>
<dbReference type="Proteomes" id="UP000199051">
    <property type="component" value="Unassembled WGS sequence"/>
</dbReference>
<dbReference type="Gene3D" id="3.40.50.1820">
    <property type="entry name" value="alpha/beta hydrolase"/>
    <property type="match status" value="1"/>
</dbReference>
<name>A0A1H9Q7P2_9PSEU</name>
<reference evidence="2" key="1">
    <citation type="submission" date="2016-10" db="EMBL/GenBank/DDBJ databases">
        <authorList>
            <person name="Varghese N."/>
            <person name="Submissions S."/>
        </authorList>
    </citation>
    <scope>NUCLEOTIDE SEQUENCE [LARGE SCALE GENOMIC DNA]</scope>
    <source>
        <strain evidence="2">DSM 44260</strain>
    </source>
</reference>
<sequence length="233" mass="24697">MPVVAVTAVLVHSPYLGPASLRPLADGLAALGHPTVLLDLQPSVAAAPVHQRLIGAFADALSDEALSGPVALVGHGAAGPLLPAFAEALEDDVRCLLYLDADLPTPGRGWRDERPEDYAALRGRSRDGLLPRWPQWSDRDLLAQIADEALRTEITDEAPEVPLVFLKEARPTVEWTGPTAYVQLSTDHQGDADAARALGWPVTQADLHHLAVATDPEPVARLVLEALLGPTGA</sequence>
<dbReference type="AlphaFoldDB" id="A0A1H9Q7P2"/>
<protein>
    <recommendedName>
        <fullName evidence="3">Alpha/beta hydrolase family protein</fullName>
    </recommendedName>
</protein>
<proteinExistence type="predicted"/>
<keyword evidence="2" id="KW-1185">Reference proteome</keyword>
<dbReference type="STRING" id="155974.SAMN04487818_104120"/>
<evidence type="ECO:0008006" key="3">
    <source>
        <dbReference type="Google" id="ProtNLM"/>
    </source>
</evidence>
<accession>A0A1H9Q7P2</accession>
<evidence type="ECO:0000313" key="2">
    <source>
        <dbReference type="Proteomes" id="UP000199051"/>
    </source>
</evidence>
<dbReference type="EMBL" id="FOGI01000004">
    <property type="protein sequence ID" value="SER56576.1"/>
    <property type="molecule type" value="Genomic_DNA"/>
</dbReference>
<dbReference type="RefSeq" id="WP_092776472.1">
    <property type="nucleotide sequence ID" value="NZ_FOGI01000004.1"/>
</dbReference>